<keyword evidence="5" id="KW-1185">Reference proteome</keyword>
<dbReference type="InParanoid" id="A0A803TH42"/>
<reference evidence="4" key="3">
    <citation type="submission" date="2025-09" db="UniProtKB">
        <authorList>
            <consortium name="Ensembl"/>
        </authorList>
    </citation>
    <scope>IDENTIFICATION</scope>
</reference>
<evidence type="ECO:0000256" key="3">
    <source>
        <dbReference type="SAM" id="SignalP"/>
    </source>
</evidence>
<dbReference type="KEGG" id="acs:103278688"/>
<evidence type="ECO:0000256" key="2">
    <source>
        <dbReference type="SAM" id="Phobius"/>
    </source>
</evidence>
<keyword evidence="2" id="KW-0472">Membrane</keyword>
<gene>
    <name evidence="4" type="primary">LOC103278688</name>
</gene>
<keyword evidence="2" id="KW-0812">Transmembrane</keyword>
<feature type="compositionally biased region" description="Basic and acidic residues" evidence="1">
    <location>
        <begin position="166"/>
        <end position="182"/>
    </location>
</feature>
<keyword evidence="3" id="KW-0732">Signal</keyword>
<evidence type="ECO:0000256" key="1">
    <source>
        <dbReference type="SAM" id="MobiDB-lite"/>
    </source>
</evidence>
<dbReference type="OrthoDB" id="8964578at2759"/>
<keyword evidence="2" id="KW-1133">Transmembrane helix</keyword>
<reference evidence="4 5" key="1">
    <citation type="submission" date="2009-12" db="EMBL/GenBank/DDBJ databases">
        <title>The Genome Sequence of Anolis carolinensis (Green Anole Lizard).</title>
        <authorList>
            <consortium name="The Genome Sequencing Platform"/>
            <person name="Di Palma F."/>
            <person name="Alfoldi J."/>
            <person name="Heiman D."/>
            <person name="Young S."/>
            <person name="Grabherr M."/>
            <person name="Johnson J."/>
            <person name="Lander E.S."/>
            <person name="Lindblad-Toh K."/>
        </authorList>
    </citation>
    <scope>NUCLEOTIDE SEQUENCE [LARGE SCALE GENOMIC DNA]</scope>
    <source>
        <strain evidence="4 5">JBL SC #1</strain>
    </source>
</reference>
<evidence type="ECO:0000313" key="4">
    <source>
        <dbReference type="Ensembl" id="ENSACAP00000034532.1"/>
    </source>
</evidence>
<proteinExistence type="predicted"/>
<name>A0A803TH42_ANOCA</name>
<dbReference type="AlphaFoldDB" id="A0A803TH42"/>
<evidence type="ECO:0000313" key="5">
    <source>
        <dbReference type="Proteomes" id="UP000001646"/>
    </source>
</evidence>
<dbReference type="GeneID" id="103278688"/>
<dbReference type="Ensembl" id="ENSACAT00000054517.1">
    <property type="protein sequence ID" value="ENSACAP00000034532.1"/>
    <property type="gene ID" value="ENSACAG00000040793.1"/>
</dbReference>
<protein>
    <submittedName>
        <fullName evidence="4">Uncharacterized protein</fullName>
    </submittedName>
</protein>
<sequence length="319" mass="34347">MEGRRLCRLAALWCLFAGNLLPMPGYGQNLASVPSSSDTGNLSSWTNGSIATSTEDSNITVTSHFNVSSSTPPELLALTTLGFLNTTTTQSTDRVTNSSNGIPSLPNPTTKLVEANQSVLNDTKAINFTSWETSSPNSTVTETSQSEMQGPTAPQPQSSTLSTLEPMKRRQETTPVTDHEAITEESIIKSTSAPTAADGRVLGVSSSTITTSGVVSSTLLDHNVKPVKTEQPTNHVQKAAVAEMGGDGEDLPSMLETTSIREDPLMIAVIFIFTIIVGIVALMGFLRYRQHSGRLQFRRLQDLPMDDMMEDTPLSLYSY</sequence>
<dbReference type="Proteomes" id="UP000001646">
    <property type="component" value="Chromosome 4"/>
</dbReference>
<reference evidence="4" key="2">
    <citation type="submission" date="2025-08" db="UniProtKB">
        <authorList>
            <consortium name="Ensembl"/>
        </authorList>
    </citation>
    <scope>IDENTIFICATION</scope>
</reference>
<feature type="compositionally biased region" description="Polar residues" evidence="1">
    <location>
        <begin position="93"/>
        <end position="109"/>
    </location>
</feature>
<feature type="compositionally biased region" description="Polar residues" evidence="1">
    <location>
        <begin position="127"/>
        <end position="149"/>
    </location>
</feature>
<feature type="region of interest" description="Disordered" evidence="1">
    <location>
        <begin position="90"/>
        <end position="109"/>
    </location>
</feature>
<accession>A0A803TH42</accession>
<dbReference type="GeneTree" id="ENSGT01030000235254"/>
<feature type="transmembrane region" description="Helical" evidence="2">
    <location>
        <begin position="265"/>
        <end position="288"/>
    </location>
</feature>
<feature type="chain" id="PRO_5032657803" evidence="3">
    <location>
        <begin position="28"/>
        <end position="319"/>
    </location>
</feature>
<organism evidence="4 5">
    <name type="scientific">Anolis carolinensis</name>
    <name type="common">Green anole</name>
    <name type="synonym">American chameleon</name>
    <dbReference type="NCBI Taxonomy" id="28377"/>
    <lineage>
        <taxon>Eukaryota</taxon>
        <taxon>Metazoa</taxon>
        <taxon>Chordata</taxon>
        <taxon>Craniata</taxon>
        <taxon>Vertebrata</taxon>
        <taxon>Euteleostomi</taxon>
        <taxon>Lepidosauria</taxon>
        <taxon>Squamata</taxon>
        <taxon>Bifurcata</taxon>
        <taxon>Unidentata</taxon>
        <taxon>Episquamata</taxon>
        <taxon>Toxicofera</taxon>
        <taxon>Iguania</taxon>
        <taxon>Dactyloidae</taxon>
        <taxon>Anolis</taxon>
    </lineage>
</organism>
<feature type="region of interest" description="Disordered" evidence="1">
    <location>
        <begin position="127"/>
        <end position="193"/>
    </location>
</feature>
<feature type="signal peptide" evidence="3">
    <location>
        <begin position="1"/>
        <end position="27"/>
    </location>
</feature>